<dbReference type="Gene3D" id="3.40.50.720">
    <property type="entry name" value="NAD(P)-binding Rossmann-like Domain"/>
    <property type="match status" value="1"/>
</dbReference>
<dbReference type="FunFam" id="3.40.50.720:FF:000084">
    <property type="entry name" value="Short-chain dehydrogenase reductase"/>
    <property type="match status" value="1"/>
</dbReference>
<dbReference type="GO" id="GO:0016616">
    <property type="term" value="F:oxidoreductase activity, acting on the CH-OH group of donors, NAD or NADP as acceptor"/>
    <property type="evidence" value="ECO:0007669"/>
    <property type="project" value="TreeGrafter"/>
</dbReference>
<sequence length="264" mass="27462">MAASGHPSMIVGNKEKESMTNKIALVTGGASGIGLATVKLLAKRGNRVVVADRNRELLDNTVSELTAAGCDVFGMELDVTDRADCVRRALHLRAAYGSVSVVVNCAGVAGKSQIGDENSGAGWDRNIGINLTGSYNVIAAWVDQLKVAENGAIVNISSVVGLRSGLAEVGYAASKGGVLALTRQLCRELAPFGIRVNCIAPGYIETPMLQGNLGNMQGLMDIHCPMRRLGQPDEIAEAIAFLASDAASYISGATLPVDGGYLCI</sequence>
<dbReference type="SUPFAM" id="SSF51735">
    <property type="entry name" value="NAD(P)-binding Rossmann-fold domains"/>
    <property type="match status" value="1"/>
</dbReference>
<dbReference type="PROSITE" id="PS00061">
    <property type="entry name" value="ADH_SHORT"/>
    <property type="match status" value="1"/>
</dbReference>
<dbReference type="PANTHER" id="PTHR42760:SF133">
    <property type="entry name" value="3-OXOACYL-[ACYL-CARRIER-PROTEIN] REDUCTASE"/>
    <property type="match status" value="1"/>
</dbReference>
<dbReference type="InterPro" id="IPR057326">
    <property type="entry name" value="KR_dom"/>
</dbReference>
<dbReference type="InterPro" id="IPR036291">
    <property type="entry name" value="NAD(P)-bd_dom_sf"/>
</dbReference>
<dbReference type="GO" id="GO:0048038">
    <property type="term" value="F:quinone binding"/>
    <property type="evidence" value="ECO:0007669"/>
    <property type="project" value="TreeGrafter"/>
</dbReference>
<feature type="domain" description="Ketoreductase" evidence="3">
    <location>
        <begin position="22"/>
        <end position="202"/>
    </location>
</feature>
<evidence type="ECO:0000256" key="1">
    <source>
        <dbReference type="ARBA" id="ARBA00006484"/>
    </source>
</evidence>
<dbReference type="CDD" id="cd05233">
    <property type="entry name" value="SDR_c"/>
    <property type="match status" value="1"/>
</dbReference>
<organism evidence="4 5">
    <name type="scientific">Noviherbaspirillum sedimenti</name>
    <dbReference type="NCBI Taxonomy" id="2320865"/>
    <lineage>
        <taxon>Bacteria</taxon>
        <taxon>Pseudomonadati</taxon>
        <taxon>Pseudomonadota</taxon>
        <taxon>Betaproteobacteria</taxon>
        <taxon>Burkholderiales</taxon>
        <taxon>Oxalobacteraceae</taxon>
        <taxon>Noviherbaspirillum</taxon>
    </lineage>
</organism>
<keyword evidence="2" id="KW-0560">Oxidoreductase</keyword>
<accession>A0A3A3G637</accession>
<reference evidence="5" key="1">
    <citation type="submission" date="2018-09" db="EMBL/GenBank/DDBJ databases">
        <authorList>
            <person name="Zhu H."/>
        </authorList>
    </citation>
    <scope>NUCLEOTIDE SEQUENCE [LARGE SCALE GENOMIC DNA]</scope>
    <source>
        <strain evidence="5">K1S02-23</strain>
    </source>
</reference>
<dbReference type="Proteomes" id="UP000266327">
    <property type="component" value="Unassembled WGS sequence"/>
</dbReference>
<dbReference type="InterPro" id="IPR020904">
    <property type="entry name" value="Sc_DH/Rdtase_CS"/>
</dbReference>
<keyword evidence="5" id="KW-1185">Reference proteome</keyword>
<evidence type="ECO:0000256" key="2">
    <source>
        <dbReference type="ARBA" id="ARBA00023002"/>
    </source>
</evidence>
<dbReference type="SMART" id="SM00822">
    <property type="entry name" value="PKS_KR"/>
    <property type="match status" value="1"/>
</dbReference>
<gene>
    <name evidence="4" type="ORF">D3878_18215</name>
</gene>
<protein>
    <submittedName>
        <fullName evidence="4">SDR family oxidoreductase</fullName>
    </submittedName>
</protein>
<dbReference type="GO" id="GO:0006633">
    <property type="term" value="P:fatty acid biosynthetic process"/>
    <property type="evidence" value="ECO:0007669"/>
    <property type="project" value="TreeGrafter"/>
</dbReference>
<comment type="similarity">
    <text evidence="1">Belongs to the short-chain dehydrogenases/reductases (SDR) family.</text>
</comment>
<proteinExistence type="inferred from homology"/>
<evidence type="ECO:0000259" key="3">
    <source>
        <dbReference type="SMART" id="SM00822"/>
    </source>
</evidence>
<dbReference type="InterPro" id="IPR002347">
    <property type="entry name" value="SDR_fam"/>
</dbReference>
<name>A0A3A3G637_9BURK</name>
<dbReference type="Pfam" id="PF13561">
    <property type="entry name" value="adh_short_C2"/>
    <property type="match status" value="1"/>
</dbReference>
<evidence type="ECO:0000313" key="4">
    <source>
        <dbReference type="EMBL" id="RJG03284.1"/>
    </source>
</evidence>
<comment type="caution">
    <text evidence="4">The sequence shown here is derived from an EMBL/GenBank/DDBJ whole genome shotgun (WGS) entry which is preliminary data.</text>
</comment>
<dbReference type="EMBL" id="QYUQ01000002">
    <property type="protein sequence ID" value="RJG03284.1"/>
    <property type="molecule type" value="Genomic_DNA"/>
</dbReference>
<dbReference type="AlphaFoldDB" id="A0A3A3G637"/>
<dbReference type="PANTHER" id="PTHR42760">
    <property type="entry name" value="SHORT-CHAIN DEHYDROGENASES/REDUCTASES FAMILY MEMBER"/>
    <property type="match status" value="1"/>
</dbReference>
<dbReference type="PRINTS" id="PR00081">
    <property type="entry name" value="GDHRDH"/>
</dbReference>
<evidence type="ECO:0000313" key="5">
    <source>
        <dbReference type="Proteomes" id="UP000266327"/>
    </source>
</evidence>
<dbReference type="PRINTS" id="PR00080">
    <property type="entry name" value="SDRFAMILY"/>
</dbReference>